<feature type="compositionally biased region" description="Basic and acidic residues" evidence="1">
    <location>
        <begin position="75"/>
        <end position="84"/>
    </location>
</feature>
<gene>
    <name evidence="2" type="ORF">EVA_20104</name>
</gene>
<evidence type="ECO:0000313" key="2">
    <source>
        <dbReference type="EMBL" id="EJW91789.1"/>
    </source>
</evidence>
<protein>
    <submittedName>
        <fullName evidence="2">Uncharacterized protein</fullName>
    </submittedName>
</protein>
<proteinExistence type="predicted"/>
<accession>J9FWQ7</accession>
<comment type="caution">
    <text evidence="2">The sequence shown here is derived from an EMBL/GenBank/DDBJ whole genome shotgun (WGS) entry which is preliminary data.</text>
</comment>
<organism evidence="2">
    <name type="scientific">gut metagenome</name>
    <dbReference type="NCBI Taxonomy" id="749906"/>
    <lineage>
        <taxon>unclassified sequences</taxon>
        <taxon>metagenomes</taxon>
        <taxon>organismal metagenomes</taxon>
    </lineage>
</organism>
<dbReference type="EMBL" id="AMCI01007947">
    <property type="protein sequence ID" value="EJW91789.1"/>
    <property type="molecule type" value="Genomic_DNA"/>
</dbReference>
<name>J9FWQ7_9ZZZZ</name>
<feature type="region of interest" description="Disordered" evidence="1">
    <location>
        <begin position="1"/>
        <end position="20"/>
    </location>
</feature>
<reference evidence="2" key="1">
    <citation type="journal article" date="2012" name="PLoS ONE">
        <title>Gene sets for utilization of primary and secondary nutrition supplies in the distal gut of endangered iberian lynx.</title>
        <authorList>
            <person name="Alcaide M."/>
            <person name="Messina E."/>
            <person name="Richter M."/>
            <person name="Bargiela R."/>
            <person name="Peplies J."/>
            <person name="Huws S.A."/>
            <person name="Newbold C.J."/>
            <person name="Golyshin P.N."/>
            <person name="Simon M.A."/>
            <person name="Lopez G."/>
            <person name="Yakimov M.M."/>
            <person name="Ferrer M."/>
        </authorList>
    </citation>
    <scope>NUCLEOTIDE SEQUENCE</scope>
</reference>
<evidence type="ECO:0000256" key="1">
    <source>
        <dbReference type="SAM" id="MobiDB-lite"/>
    </source>
</evidence>
<feature type="region of interest" description="Disordered" evidence="1">
    <location>
        <begin position="75"/>
        <end position="99"/>
    </location>
</feature>
<dbReference type="AlphaFoldDB" id="J9FWQ7"/>
<sequence>MYAAQRRHPSEPRADADRHPGLCAWRPVRQHCARLQLCCCHKDGAASCRHCGHGSRIRRGSGRGEVCGHQVPHVRPDAERRGAGGDRPCAQEPRWRCQG</sequence>
<feature type="compositionally biased region" description="Basic and acidic residues" evidence="1">
    <location>
        <begin position="8"/>
        <end position="20"/>
    </location>
</feature>